<gene>
    <name evidence="1" type="ORF">METZ01_LOCUS90540</name>
</gene>
<proteinExistence type="predicted"/>
<sequence length="25" mass="2968">MAPNWPDTVNLQALFDEDIKEIYNM</sequence>
<evidence type="ECO:0000313" key="1">
    <source>
        <dbReference type="EMBL" id="SVA37686.1"/>
    </source>
</evidence>
<name>A0A381VBD8_9ZZZZ</name>
<reference evidence="1" key="1">
    <citation type="submission" date="2018-05" db="EMBL/GenBank/DDBJ databases">
        <authorList>
            <person name="Lanie J.A."/>
            <person name="Ng W.-L."/>
            <person name="Kazmierczak K.M."/>
            <person name="Andrzejewski T.M."/>
            <person name="Davidsen T.M."/>
            <person name="Wayne K.J."/>
            <person name="Tettelin H."/>
            <person name="Glass J.I."/>
            <person name="Rusch D."/>
            <person name="Podicherti R."/>
            <person name="Tsui H.-C.T."/>
            <person name="Winkler M.E."/>
        </authorList>
    </citation>
    <scope>NUCLEOTIDE SEQUENCE</scope>
</reference>
<protein>
    <submittedName>
        <fullName evidence="1">Uncharacterized protein</fullName>
    </submittedName>
</protein>
<accession>A0A381VBD8</accession>
<dbReference type="AlphaFoldDB" id="A0A381VBD8"/>
<organism evidence="1">
    <name type="scientific">marine metagenome</name>
    <dbReference type="NCBI Taxonomy" id="408172"/>
    <lineage>
        <taxon>unclassified sequences</taxon>
        <taxon>metagenomes</taxon>
        <taxon>ecological metagenomes</taxon>
    </lineage>
</organism>
<dbReference type="EMBL" id="UINC01008370">
    <property type="protein sequence ID" value="SVA37686.1"/>
    <property type="molecule type" value="Genomic_DNA"/>
</dbReference>